<keyword evidence="2" id="KW-1185">Reference proteome</keyword>
<evidence type="ECO:0000313" key="1">
    <source>
        <dbReference type="EMBL" id="KJZ05984.1"/>
    </source>
</evidence>
<name>A0A0F4QFC2_9GAMM</name>
<sequence length="77" mass="8322">MKLKINKKKLKSLTQDNKVQLEQTPQVAGAGFGTMTGTTRPGTTCQDTSRCASRQNLSRCCNITEQASCNVGHSCLC</sequence>
<dbReference type="Proteomes" id="UP000033452">
    <property type="component" value="Unassembled WGS sequence"/>
</dbReference>
<dbReference type="EMBL" id="JXYA01000058">
    <property type="protein sequence ID" value="KJZ05984.1"/>
    <property type="molecule type" value="Genomic_DNA"/>
</dbReference>
<organism evidence="1 2">
    <name type="scientific">Pseudoalteromonas rubra</name>
    <dbReference type="NCBI Taxonomy" id="43658"/>
    <lineage>
        <taxon>Bacteria</taxon>
        <taxon>Pseudomonadati</taxon>
        <taxon>Pseudomonadota</taxon>
        <taxon>Gammaproteobacteria</taxon>
        <taxon>Alteromonadales</taxon>
        <taxon>Pseudoalteromonadaceae</taxon>
        <taxon>Pseudoalteromonas</taxon>
    </lineage>
</organism>
<accession>A0A0F4QFC2</accession>
<gene>
    <name evidence="1" type="ORF">TW77_21125</name>
</gene>
<protein>
    <submittedName>
        <fullName evidence="1">Uncharacterized protein</fullName>
    </submittedName>
</protein>
<dbReference type="RefSeq" id="WP_046006940.1">
    <property type="nucleotide sequence ID" value="NZ_JXYA01000058.1"/>
</dbReference>
<proteinExistence type="predicted"/>
<reference evidence="1 2" key="1">
    <citation type="journal article" date="2015" name="BMC Genomics">
        <title>Genome mining reveals unlocked bioactive potential of marine Gram-negative bacteria.</title>
        <authorList>
            <person name="Machado H."/>
            <person name="Sonnenschein E.C."/>
            <person name="Melchiorsen J."/>
            <person name="Gram L."/>
        </authorList>
    </citation>
    <scope>NUCLEOTIDE SEQUENCE [LARGE SCALE GENOMIC DNA]</scope>
    <source>
        <strain evidence="1 2">S2471</strain>
    </source>
</reference>
<dbReference type="AlphaFoldDB" id="A0A0F4QFC2"/>
<dbReference type="PATRIC" id="fig|43658.5.peg.4451"/>
<comment type="caution">
    <text evidence="1">The sequence shown here is derived from an EMBL/GenBank/DDBJ whole genome shotgun (WGS) entry which is preliminary data.</text>
</comment>
<evidence type="ECO:0000313" key="2">
    <source>
        <dbReference type="Proteomes" id="UP000033452"/>
    </source>
</evidence>